<dbReference type="PANTHER" id="PTHR12111">
    <property type="entry name" value="SPLICING FACTOR YJU2"/>
    <property type="match status" value="1"/>
</dbReference>
<accession>A0A6P5S4M3</accession>
<sequence length="153" mass="17826">MAAQRKNPQIENVVMMLPSSIRCTCCSTVMAKGTEFNSRKEETIGEEVWKDHTFRFCFNCTQCSAEIVIRTDPQCSHLAVEAGALKFYSRDFIPWLPPRVEEKEKLVPCTGPNWQEKREEFLVNRLQQIIDKHNQKRKIEEVGDAMKSLDFKR</sequence>
<organism evidence="1 3">
    <name type="scientific">Prunus avium</name>
    <name type="common">Cherry</name>
    <name type="synonym">Cerasus avium</name>
    <dbReference type="NCBI Taxonomy" id="42229"/>
    <lineage>
        <taxon>Eukaryota</taxon>
        <taxon>Viridiplantae</taxon>
        <taxon>Streptophyta</taxon>
        <taxon>Embryophyta</taxon>
        <taxon>Tracheophyta</taxon>
        <taxon>Spermatophyta</taxon>
        <taxon>Magnoliopsida</taxon>
        <taxon>eudicotyledons</taxon>
        <taxon>Gunneridae</taxon>
        <taxon>Pentapetalae</taxon>
        <taxon>rosids</taxon>
        <taxon>fabids</taxon>
        <taxon>Rosales</taxon>
        <taxon>Rosaceae</taxon>
        <taxon>Amygdaloideae</taxon>
        <taxon>Amygdaleae</taxon>
        <taxon>Prunus</taxon>
    </lineage>
</organism>
<evidence type="ECO:0000313" key="1">
    <source>
        <dbReference type="Proteomes" id="UP000515124"/>
    </source>
</evidence>
<dbReference type="RefSeq" id="XP_021811954.1">
    <property type="nucleotide sequence ID" value="XM_021956262.1"/>
</dbReference>
<keyword evidence="1" id="KW-1185">Reference proteome</keyword>
<dbReference type="KEGG" id="pavi:110755100"/>
<dbReference type="Gramene" id="Pav_sc0000464.1_g770.1.mk:mrna">
    <property type="protein sequence ID" value="Pav_sc0000464.1_g770.1.mk:mrna"/>
    <property type="gene ID" value="Pav_sc0000464.1_g770.1.mk"/>
</dbReference>
<dbReference type="RefSeq" id="XP_021811955.1">
    <property type="nucleotide sequence ID" value="XM_021956263.1"/>
</dbReference>
<dbReference type="PANTHER" id="PTHR12111:SF13">
    <property type="entry name" value="LIM ZINC-BINDING DOMAIN-CONTAINING PROTEIN"/>
    <property type="match status" value="1"/>
</dbReference>
<dbReference type="AlphaFoldDB" id="A0A6P5S4M3"/>
<dbReference type="GO" id="GO:0000398">
    <property type="term" value="P:mRNA splicing, via spliceosome"/>
    <property type="evidence" value="ECO:0007669"/>
    <property type="project" value="InterPro"/>
</dbReference>
<evidence type="ECO:0000313" key="2">
    <source>
        <dbReference type="RefSeq" id="XP_021811954.1"/>
    </source>
</evidence>
<dbReference type="Pfam" id="PF04502">
    <property type="entry name" value="Saf4_Yju2"/>
    <property type="match status" value="1"/>
</dbReference>
<reference evidence="2 3" key="1">
    <citation type="submission" date="2025-04" db="UniProtKB">
        <authorList>
            <consortium name="RefSeq"/>
        </authorList>
    </citation>
    <scope>IDENTIFICATION</scope>
</reference>
<dbReference type="RefSeq" id="XP_021811956.1">
    <property type="nucleotide sequence ID" value="XM_021956264.1"/>
</dbReference>
<name>A0A6P5S4M3_PRUAV</name>
<evidence type="ECO:0000313" key="4">
    <source>
        <dbReference type="RefSeq" id="XP_021811956.1"/>
    </source>
</evidence>
<gene>
    <name evidence="2 3 4" type="primary">LOC110755100</name>
</gene>
<dbReference type="GeneID" id="110755100"/>
<dbReference type="InterPro" id="IPR007590">
    <property type="entry name" value="Saf4/Yju2"/>
</dbReference>
<dbReference type="Proteomes" id="UP000515124">
    <property type="component" value="Unplaced"/>
</dbReference>
<evidence type="ECO:0000313" key="3">
    <source>
        <dbReference type="RefSeq" id="XP_021811955.1"/>
    </source>
</evidence>
<protein>
    <submittedName>
        <fullName evidence="2 3">Coiled-coil domain-containing protein 94 homolog</fullName>
    </submittedName>
</protein>
<proteinExistence type="predicted"/>